<feature type="compositionally biased region" description="Polar residues" evidence="1">
    <location>
        <begin position="1"/>
        <end position="10"/>
    </location>
</feature>
<feature type="compositionally biased region" description="Basic and acidic residues" evidence="1">
    <location>
        <begin position="499"/>
        <end position="508"/>
    </location>
</feature>
<dbReference type="Proteomes" id="UP000694255">
    <property type="component" value="Unassembled WGS sequence"/>
</dbReference>
<accession>A0A8J5UGG6</accession>
<name>A0A8J5UGG6_9ASCO</name>
<evidence type="ECO:0000256" key="1">
    <source>
        <dbReference type="SAM" id="MobiDB-lite"/>
    </source>
</evidence>
<organism evidence="2 3">
    <name type="scientific">[Candida] subhashii</name>
    <dbReference type="NCBI Taxonomy" id="561895"/>
    <lineage>
        <taxon>Eukaryota</taxon>
        <taxon>Fungi</taxon>
        <taxon>Dikarya</taxon>
        <taxon>Ascomycota</taxon>
        <taxon>Saccharomycotina</taxon>
        <taxon>Pichiomycetes</taxon>
        <taxon>Debaryomycetaceae</taxon>
        <taxon>Spathaspora</taxon>
    </lineage>
</organism>
<feature type="region of interest" description="Disordered" evidence="1">
    <location>
        <begin position="1"/>
        <end position="21"/>
    </location>
</feature>
<comment type="caution">
    <text evidence="2">The sequence shown here is derived from an EMBL/GenBank/DDBJ whole genome shotgun (WGS) entry which is preliminary data.</text>
</comment>
<dbReference type="RefSeq" id="XP_049262681.1">
    <property type="nucleotide sequence ID" value="XM_049407888.1"/>
</dbReference>
<sequence>MKLQPINSNHSDGDASDQEVPNTEVNLDDVLTQKINSIDSTLSQLLKLMEQLNKNLESGRPPSKTIDTEDSMSVATEYHEPEETIPVGSSSFLAQVHDFPEVSFTSTVDEAISEFRTMKDIANYFKRYQTEDVDKFETSEFVRKPNPINEKLLLRYHRLLDRKLNKSYDERETLKMAKVEGLPSSARVNSVRSLFHYLELLLWHKLKYYVPDQTLRSSLVSAVERVDQEHREALIQLVNKATEENSNSPTVGIKWKMVFDQVQRYVPVNSDDPLGRICQRLDDCIDLNVTMTIINADVQEFIASHQLSNNTGILWVRIWKELFRRVPNTMETALEGIDGEIQVIIKRTGNPAENTSDSTMEKVFEQQLERYNSKAGNHGSYLKFWEVFSEHLIDASTIITFTDDVKKMKKTDDTIGTTTPSTSQRLNDADGVKTLSPKFCNVCSKEHFWRTCPELKELKDNHLLNFHAGAYHDKYGNPLPLERGEAILHLEREEIKKRKCRGGEVDVKEENEDEDEDEDVDPDYKPSDDDADGGDMDFRTSKRRMDRGSRSYMLMSRAGVNDGNDETDIRSGKIQSDKDDDKLNIGTDTNAPIMINATKVAQDVSDSGLE</sequence>
<feature type="compositionally biased region" description="Basic and acidic residues" evidence="1">
    <location>
        <begin position="567"/>
        <end position="583"/>
    </location>
</feature>
<feature type="region of interest" description="Disordered" evidence="1">
    <location>
        <begin position="499"/>
        <end position="585"/>
    </location>
</feature>
<keyword evidence="3" id="KW-1185">Reference proteome</keyword>
<reference evidence="2 3" key="1">
    <citation type="journal article" date="2021" name="DNA Res.">
        <title>Genome analysis of Candida subhashii reveals its hybrid nature and dual mitochondrial genome conformations.</title>
        <authorList>
            <person name="Mixao V."/>
            <person name="Hegedusova E."/>
            <person name="Saus E."/>
            <person name="Pryszcz L.P."/>
            <person name="Cillingova A."/>
            <person name="Nosek J."/>
            <person name="Gabaldon T."/>
        </authorList>
    </citation>
    <scope>NUCLEOTIDE SEQUENCE [LARGE SCALE GENOMIC DNA]</scope>
    <source>
        <strain evidence="2 3">CBS 10753</strain>
    </source>
</reference>
<protein>
    <submittedName>
        <fullName evidence="2">Uncharacterized protein</fullName>
    </submittedName>
</protein>
<dbReference type="GeneID" id="73470779"/>
<gene>
    <name evidence="2" type="ORF">J8A68_003979</name>
</gene>
<dbReference type="AlphaFoldDB" id="A0A8J5UGG6"/>
<evidence type="ECO:0000313" key="2">
    <source>
        <dbReference type="EMBL" id="KAG7662448.1"/>
    </source>
</evidence>
<proteinExistence type="predicted"/>
<evidence type="ECO:0000313" key="3">
    <source>
        <dbReference type="Proteomes" id="UP000694255"/>
    </source>
</evidence>
<feature type="compositionally biased region" description="Acidic residues" evidence="1">
    <location>
        <begin position="509"/>
        <end position="521"/>
    </location>
</feature>
<dbReference type="EMBL" id="JAGSYN010000178">
    <property type="protein sequence ID" value="KAG7662448.1"/>
    <property type="molecule type" value="Genomic_DNA"/>
</dbReference>